<feature type="compositionally biased region" description="Low complexity" evidence="1">
    <location>
        <begin position="192"/>
        <end position="206"/>
    </location>
</feature>
<dbReference type="AlphaFoldDB" id="A0A1I7S5F4"/>
<accession>A0A1I7S5F4</accession>
<evidence type="ECO:0000313" key="3">
    <source>
        <dbReference type="WBParaSite" id="BXY_0823900.1"/>
    </source>
</evidence>
<feature type="compositionally biased region" description="Polar residues" evidence="1">
    <location>
        <begin position="207"/>
        <end position="223"/>
    </location>
</feature>
<feature type="compositionally biased region" description="Polar residues" evidence="1">
    <location>
        <begin position="163"/>
        <end position="180"/>
    </location>
</feature>
<name>A0A1I7S5F4_BURXY</name>
<dbReference type="WBParaSite" id="BXY_0823900.1">
    <property type="protein sequence ID" value="BXY_0823900.1"/>
    <property type="gene ID" value="BXY_0823900"/>
</dbReference>
<organism evidence="2 3">
    <name type="scientific">Bursaphelenchus xylophilus</name>
    <name type="common">Pinewood nematode worm</name>
    <name type="synonym">Aphelenchoides xylophilus</name>
    <dbReference type="NCBI Taxonomy" id="6326"/>
    <lineage>
        <taxon>Eukaryota</taxon>
        <taxon>Metazoa</taxon>
        <taxon>Ecdysozoa</taxon>
        <taxon>Nematoda</taxon>
        <taxon>Chromadorea</taxon>
        <taxon>Rhabditida</taxon>
        <taxon>Tylenchina</taxon>
        <taxon>Tylenchomorpha</taxon>
        <taxon>Aphelenchoidea</taxon>
        <taxon>Aphelenchoididae</taxon>
        <taxon>Bursaphelenchus</taxon>
    </lineage>
</organism>
<evidence type="ECO:0000256" key="1">
    <source>
        <dbReference type="SAM" id="MobiDB-lite"/>
    </source>
</evidence>
<evidence type="ECO:0000313" key="2">
    <source>
        <dbReference type="Proteomes" id="UP000095284"/>
    </source>
</evidence>
<feature type="region of interest" description="Disordered" evidence="1">
    <location>
        <begin position="163"/>
        <end position="223"/>
    </location>
</feature>
<proteinExistence type="predicted"/>
<dbReference type="Proteomes" id="UP000095284">
    <property type="component" value="Unplaced"/>
</dbReference>
<reference evidence="3" key="1">
    <citation type="submission" date="2016-11" db="UniProtKB">
        <authorList>
            <consortium name="WormBaseParasite"/>
        </authorList>
    </citation>
    <scope>IDENTIFICATION</scope>
</reference>
<protein>
    <submittedName>
        <fullName evidence="3">Uncharacterized protein</fullName>
    </submittedName>
</protein>
<sequence length="354" mass="39911">MGICFSVLRCGKCQHTRFFRCVCQKDKCLIGNDTQANLESGGSRSVSVSEASAARVDVVDEVNPTPSEAEVDVHNELFEFGKNDEEDHEFSFTMTNAGDELDSNIPALIVEDAQPNDSMANLEAAHLDTTARKRQFKNKVRRNVVLEEQFAFHLTPTNSMIQVSASTPGEKSTQKSQNDDVVSPEKPARSISGHLSFGSSKFSSSKQNETPKSSVSSPAEFNKLTPKSISQRLNVSLSPNRRPLEVLKSQNQNNFPAIFHPSVMEKGDHGGDDRSTTFLELHIRKGSLDFDWLLFDVNGRSQEWKWTFEEYRKIDQDEFYSRILYDIHRTAHEDFAKRPRLTDITGAEDFLCHL</sequence>